<keyword evidence="5" id="KW-0411">Iron-sulfur</keyword>
<keyword evidence="8" id="KW-1185">Reference proteome</keyword>
<evidence type="ECO:0000256" key="2">
    <source>
        <dbReference type="ARBA" id="ARBA00022723"/>
    </source>
</evidence>
<dbReference type="GO" id="GO:0051539">
    <property type="term" value="F:4 iron, 4 sulfur cluster binding"/>
    <property type="evidence" value="ECO:0007669"/>
    <property type="project" value="UniProtKB-KW"/>
</dbReference>
<proteinExistence type="predicted"/>
<dbReference type="RefSeq" id="WP_109968768.1">
    <property type="nucleotide sequence ID" value="NZ_CP176093.1"/>
</dbReference>
<accession>A0A2V2MXW9</accession>
<evidence type="ECO:0000256" key="1">
    <source>
        <dbReference type="ARBA" id="ARBA00022485"/>
    </source>
</evidence>
<sequence>MALKALDIYKLLPKKNCKECGDPTCLTFAMKLAQGKAEPDLCPYLDEEAKNILGASTRPPIQKVTVGMGTLSFTVGDEFVFYRHEKTFYHQPGILYAVSDTESDDRIREVISQVRGCKVTRIGIDLLLNGIAISADSGSSERFVAAISTVVSGNPDLPLVLMASEPAIMEAGLAVCGNYLPLIRGAGDKNIEEFCSLAKKYGAPLVVSGSDLQRLAANVTRCTGLGVTQMMLDLSGTEGEFVRTSTLVRQTALARSVPGLGYPVFLDARTTGFSGLITGIVKFASVIVVNPLSRTEMQAALVMRQNIYTDPQKPIQMTPGLYRVGTPGRDDPVFLTVNFSLTYFTLQGYLESTRRSCWLLIVDTEGMSVLTAVAAGKLSESVVKDAIEKFAVADEVNNKTIIIPGYASPLSGRIEEYTGWKVIVGPRDAAEIASFIEEELK</sequence>
<keyword evidence="2" id="KW-0479">Metal-binding</keyword>
<dbReference type="Proteomes" id="UP000245657">
    <property type="component" value="Unassembled WGS sequence"/>
</dbReference>
<dbReference type="Pfam" id="PF04060">
    <property type="entry name" value="FeS"/>
    <property type="match status" value="1"/>
</dbReference>
<evidence type="ECO:0000256" key="5">
    <source>
        <dbReference type="ARBA" id="ARBA00023014"/>
    </source>
</evidence>
<dbReference type="SUPFAM" id="SSF51717">
    <property type="entry name" value="Dihydropteroate synthetase-like"/>
    <property type="match status" value="1"/>
</dbReference>
<feature type="domain" description="4Fe-4S" evidence="6">
    <location>
        <begin position="1"/>
        <end position="59"/>
    </location>
</feature>
<dbReference type="AlphaFoldDB" id="A0A2V2MXW9"/>
<dbReference type="OrthoDB" id="146240at2157"/>
<dbReference type="InterPro" id="IPR016041">
    <property type="entry name" value="Ac-CoA_synth_d_su_TIM-brl"/>
</dbReference>
<dbReference type="NCBIfam" id="NF003195">
    <property type="entry name" value="PRK04165.1"/>
    <property type="match status" value="1"/>
</dbReference>
<protein>
    <submittedName>
        <fullName evidence="7">Acetyl-CoA synthase</fullName>
    </submittedName>
</protein>
<evidence type="ECO:0000313" key="8">
    <source>
        <dbReference type="Proteomes" id="UP000245657"/>
    </source>
</evidence>
<dbReference type="PANTHER" id="PTHR36214:SF3">
    <property type="entry name" value="ACETYL-COA DECARBONYLASE_SYNTHASE COMPLEX SUBUNIT GAMMA"/>
    <property type="match status" value="1"/>
</dbReference>
<dbReference type="PROSITE" id="PS51656">
    <property type="entry name" value="4FE4S"/>
    <property type="match status" value="1"/>
</dbReference>
<dbReference type="Gene3D" id="3.40.50.11600">
    <property type="match status" value="1"/>
</dbReference>
<gene>
    <name evidence="7" type="ORF">DK846_09905</name>
</gene>
<comment type="caution">
    <text evidence="7">The sequence shown here is derived from an EMBL/GenBank/DDBJ whole genome shotgun (WGS) entry which is preliminary data.</text>
</comment>
<dbReference type="EMBL" id="QGMY01000007">
    <property type="protein sequence ID" value="PWR72279.1"/>
    <property type="molecule type" value="Genomic_DNA"/>
</dbReference>
<keyword evidence="4" id="KW-0408">Iron</keyword>
<organism evidence="7 8">
    <name type="scientific">Methanospirillum lacunae</name>
    <dbReference type="NCBI Taxonomy" id="668570"/>
    <lineage>
        <taxon>Archaea</taxon>
        <taxon>Methanobacteriati</taxon>
        <taxon>Methanobacteriota</taxon>
        <taxon>Stenosarchaea group</taxon>
        <taxon>Methanomicrobia</taxon>
        <taxon>Methanomicrobiales</taxon>
        <taxon>Methanospirillaceae</taxon>
        <taxon>Methanospirillum</taxon>
    </lineage>
</organism>
<evidence type="ECO:0000256" key="4">
    <source>
        <dbReference type="ARBA" id="ARBA00023004"/>
    </source>
</evidence>
<dbReference type="GeneID" id="97547836"/>
<dbReference type="Gene3D" id="3.20.20.20">
    <property type="entry name" value="Dihydropteroate synthase-like"/>
    <property type="match status" value="1"/>
</dbReference>
<keyword evidence="1" id="KW-0004">4Fe-4S</keyword>
<dbReference type="GO" id="GO:0046872">
    <property type="term" value="F:metal ion binding"/>
    <property type="evidence" value="ECO:0007669"/>
    <property type="project" value="UniProtKB-KW"/>
</dbReference>
<dbReference type="GO" id="GO:0015948">
    <property type="term" value="P:methanogenesis"/>
    <property type="evidence" value="ECO:0007669"/>
    <property type="project" value="UniProtKB-KW"/>
</dbReference>
<evidence type="ECO:0000256" key="3">
    <source>
        <dbReference type="ARBA" id="ARBA00022994"/>
    </source>
</evidence>
<evidence type="ECO:0000313" key="7">
    <source>
        <dbReference type="EMBL" id="PWR72279.1"/>
    </source>
</evidence>
<dbReference type="InterPro" id="IPR007202">
    <property type="entry name" value="4Fe-4S_dom"/>
</dbReference>
<evidence type="ECO:0000259" key="6">
    <source>
        <dbReference type="PROSITE" id="PS51656"/>
    </source>
</evidence>
<name>A0A2V2MXW9_9EURY</name>
<keyword evidence="3" id="KW-0484">Methanogenesis</keyword>
<reference evidence="7 8" key="1">
    <citation type="submission" date="2018-05" db="EMBL/GenBank/DDBJ databases">
        <title>Draft genome of Methanospirillum lacunae Ki8-1.</title>
        <authorList>
            <person name="Dueholm M.S."/>
            <person name="Nielsen P.H."/>
            <person name="Bakmann L.F."/>
            <person name="Otzen D.E."/>
        </authorList>
    </citation>
    <scope>NUCLEOTIDE SEQUENCE [LARGE SCALE GENOMIC DNA]</scope>
    <source>
        <strain evidence="7 8">Ki8-1</strain>
    </source>
</reference>
<dbReference type="InterPro" id="IPR011005">
    <property type="entry name" value="Dihydropteroate_synth-like_sf"/>
</dbReference>
<dbReference type="InterPro" id="IPR051069">
    <property type="entry name" value="ACDS_complex_subunit"/>
</dbReference>
<dbReference type="PANTHER" id="PTHR36214">
    <property type="match status" value="1"/>
</dbReference>
<dbReference type="Pfam" id="PF03599">
    <property type="entry name" value="CdhD"/>
    <property type="match status" value="1"/>
</dbReference>